<keyword evidence="4" id="KW-1185">Reference proteome</keyword>
<dbReference type="EMBL" id="JBEPEK010000595">
    <property type="protein sequence ID" value="MER7186450.1"/>
    <property type="molecule type" value="Genomic_DNA"/>
</dbReference>
<dbReference type="Pfam" id="PF12006">
    <property type="entry name" value="DUF3500"/>
    <property type="match status" value="1"/>
</dbReference>
<feature type="compositionally biased region" description="Low complexity" evidence="1">
    <location>
        <begin position="33"/>
        <end position="48"/>
    </location>
</feature>
<reference evidence="3 4" key="1">
    <citation type="submission" date="2024-06" db="EMBL/GenBank/DDBJ databases">
        <title>The Natural Products Discovery Center: Release of the First 8490 Sequenced Strains for Exploring Actinobacteria Biosynthetic Diversity.</title>
        <authorList>
            <person name="Kalkreuter E."/>
            <person name="Kautsar S.A."/>
            <person name="Yang D."/>
            <person name="Bader C.D."/>
            <person name="Teijaro C.N."/>
            <person name="Fluegel L."/>
            <person name="Davis C.M."/>
            <person name="Simpson J.R."/>
            <person name="Lauterbach L."/>
            <person name="Steele A.D."/>
            <person name="Gui C."/>
            <person name="Meng S."/>
            <person name="Li G."/>
            <person name="Viehrig K."/>
            <person name="Ye F."/>
            <person name="Su P."/>
            <person name="Kiefer A.F."/>
            <person name="Nichols A."/>
            <person name="Cepeda A.J."/>
            <person name="Yan W."/>
            <person name="Fan B."/>
            <person name="Jiang Y."/>
            <person name="Adhikari A."/>
            <person name="Zheng C.-J."/>
            <person name="Schuster L."/>
            <person name="Cowan T.M."/>
            <person name="Smanski M.J."/>
            <person name="Chevrette M.G."/>
            <person name="De Carvalho L.P.S."/>
            <person name="Shen B."/>
        </authorList>
    </citation>
    <scope>NUCLEOTIDE SEQUENCE [LARGE SCALE GENOMIC DNA]</scope>
    <source>
        <strain evidence="3 4">NPDC000234</strain>
    </source>
</reference>
<accession>A0ABV1XC16</accession>
<dbReference type="RefSeq" id="WP_350790137.1">
    <property type="nucleotide sequence ID" value="NZ_JBEPEK010000595.1"/>
</dbReference>
<feature type="chain" id="PRO_5047143523" evidence="2">
    <location>
        <begin position="26"/>
        <end position="424"/>
    </location>
</feature>
<evidence type="ECO:0000313" key="4">
    <source>
        <dbReference type="Proteomes" id="UP001474181"/>
    </source>
</evidence>
<dbReference type="InterPro" id="IPR021889">
    <property type="entry name" value="DUF3500"/>
</dbReference>
<dbReference type="PANTHER" id="PTHR37489">
    <property type="entry name" value="DUF3500 DOMAIN-CONTAINING PROTEIN"/>
    <property type="match status" value="1"/>
</dbReference>
<feature type="signal peptide" evidence="2">
    <location>
        <begin position="1"/>
        <end position="25"/>
    </location>
</feature>
<protein>
    <submittedName>
        <fullName evidence="3">DUF3500 domain-containing protein</fullName>
    </submittedName>
</protein>
<dbReference type="Proteomes" id="UP001474181">
    <property type="component" value="Unassembled WGS sequence"/>
</dbReference>
<evidence type="ECO:0000313" key="3">
    <source>
        <dbReference type="EMBL" id="MER7186450.1"/>
    </source>
</evidence>
<sequence length="424" mass="44609">MRRVFLAGGAAAFTAMGGAGAVAFAADASTASPSAAADDSAGPSPSVSPTGGGGGGGGGILGTQTITEDFYGLTTDGGQIDDLFTLHSKGVDTAPVVAAAQAFLAGLTDAQKAKTQFSLRSTEWRTWSNLDPGEFKRQGVSLADLTDDQNALGTALMTAALSADGLETTERIRRLNNAAGVMLGKADVFNDELFYWTVMGTPSATDPWGFQFDGHHLVVNYFVLGDQVVMSPCFWGSEPTKMVIDGETVSVCQEEVEASIAFIQSLTEAQQATAIIKATKANEDMKAGAFADNAVVAYAGIRATELTPAQQHRLLAVAEAFVNRAKADVAEVRMAEIRSHLADTYAAWVGGTGGDDPFYLRVHSPVVWIEVDCQAAGPLGGAYGKTRGDGPTQLHIHSVVRTPNGNDYGRELLRRHYLTSPHHH</sequence>
<dbReference type="PANTHER" id="PTHR37489:SF1">
    <property type="entry name" value="DUF3500 DOMAIN-CONTAINING PROTEIN"/>
    <property type="match status" value="1"/>
</dbReference>
<keyword evidence="2" id="KW-0732">Signal</keyword>
<evidence type="ECO:0000256" key="2">
    <source>
        <dbReference type="SAM" id="SignalP"/>
    </source>
</evidence>
<feature type="region of interest" description="Disordered" evidence="1">
    <location>
        <begin position="33"/>
        <end position="59"/>
    </location>
</feature>
<feature type="compositionally biased region" description="Gly residues" evidence="1">
    <location>
        <begin position="50"/>
        <end position="59"/>
    </location>
</feature>
<gene>
    <name evidence="3" type="ORF">ABT404_44510</name>
</gene>
<organism evidence="3 4">
    <name type="scientific">Streptomyces hyaluromycini</name>
    <dbReference type="NCBI Taxonomy" id="1377993"/>
    <lineage>
        <taxon>Bacteria</taxon>
        <taxon>Bacillati</taxon>
        <taxon>Actinomycetota</taxon>
        <taxon>Actinomycetes</taxon>
        <taxon>Kitasatosporales</taxon>
        <taxon>Streptomycetaceae</taxon>
        <taxon>Streptomyces</taxon>
    </lineage>
</organism>
<name>A0ABV1XC16_9ACTN</name>
<evidence type="ECO:0000256" key="1">
    <source>
        <dbReference type="SAM" id="MobiDB-lite"/>
    </source>
</evidence>
<proteinExistence type="predicted"/>
<comment type="caution">
    <text evidence="3">The sequence shown here is derived from an EMBL/GenBank/DDBJ whole genome shotgun (WGS) entry which is preliminary data.</text>
</comment>